<evidence type="ECO:0008006" key="3">
    <source>
        <dbReference type="Google" id="ProtNLM"/>
    </source>
</evidence>
<proteinExistence type="predicted"/>
<evidence type="ECO:0000313" key="2">
    <source>
        <dbReference type="Proteomes" id="UP001159405"/>
    </source>
</evidence>
<dbReference type="Proteomes" id="UP001159405">
    <property type="component" value="Unassembled WGS sequence"/>
</dbReference>
<organism evidence="1 2">
    <name type="scientific">Porites lobata</name>
    <dbReference type="NCBI Taxonomy" id="104759"/>
    <lineage>
        <taxon>Eukaryota</taxon>
        <taxon>Metazoa</taxon>
        <taxon>Cnidaria</taxon>
        <taxon>Anthozoa</taxon>
        <taxon>Hexacorallia</taxon>
        <taxon>Scleractinia</taxon>
        <taxon>Fungiina</taxon>
        <taxon>Poritidae</taxon>
        <taxon>Porites</taxon>
    </lineage>
</organism>
<dbReference type="InterPro" id="IPR016187">
    <property type="entry name" value="CTDL_fold"/>
</dbReference>
<dbReference type="SUPFAM" id="SSF56436">
    <property type="entry name" value="C-type lectin-like"/>
    <property type="match status" value="1"/>
</dbReference>
<keyword evidence="2" id="KW-1185">Reference proteome</keyword>
<evidence type="ECO:0000313" key="1">
    <source>
        <dbReference type="EMBL" id="CAH3047089.1"/>
    </source>
</evidence>
<name>A0ABN8NBM4_9CNID</name>
<sequence length="79" mass="8773">MTFIKPASCIIGRSQFAWITGAFLLFLIADRWITFAYTQASCPDGWIEGVHGYCYNFSSDNLTWPQAKSACEAVGSRLA</sequence>
<protein>
    <recommendedName>
        <fullName evidence="3">C-type lectin domain-containing protein</fullName>
    </recommendedName>
</protein>
<dbReference type="EMBL" id="CALNXK010000015">
    <property type="protein sequence ID" value="CAH3047089.1"/>
    <property type="molecule type" value="Genomic_DNA"/>
</dbReference>
<feature type="non-terminal residue" evidence="1">
    <location>
        <position position="79"/>
    </location>
</feature>
<dbReference type="Gene3D" id="3.10.100.10">
    <property type="entry name" value="Mannose-Binding Protein A, subunit A"/>
    <property type="match status" value="1"/>
</dbReference>
<reference evidence="1 2" key="1">
    <citation type="submission" date="2022-05" db="EMBL/GenBank/DDBJ databases">
        <authorList>
            <consortium name="Genoscope - CEA"/>
            <person name="William W."/>
        </authorList>
    </citation>
    <scope>NUCLEOTIDE SEQUENCE [LARGE SCALE GENOMIC DNA]</scope>
</reference>
<accession>A0ABN8NBM4</accession>
<dbReference type="InterPro" id="IPR016186">
    <property type="entry name" value="C-type_lectin-like/link_sf"/>
</dbReference>
<comment type="caution">
    <text evidence="1">The sequence shown here is derived from an EMBL/GenBank/DDBJ whole genome shotgun (WGS) entry which is preliminary data.</text>
</comment>
<gene>
    <name evidence="1" type="ORF">PLOB_00010062</name>
</gene>